<gene>
    <name evidence="1" type="ORF">UFOVP844_36</name>
</gene>
<organism evidence="1">
    <name type="scientific">uncultured Caudovirales phage</name>
    <dbReference type="NCBI Taxonomy" id="2100421"/>
    <lineage>
        <taxon>Viruses</taxon>
        <taxon>Duplodnaviria</taxon>
        <taxon>Heunggongvirae</taxon>
        <taxon>Uroviricota</taxon>
        <taxon>Caudoviricetes</taxon>
        <taxon>Peduoviridae</taxon>
        <taxon>Maltschvirus</taxon>
        <taxon>Maltschvirus maltsch</taxon>
    </lineage>
</organism>
<name>A0A6J5P409_9CAUD</name>
<evidence type="ECO:0000313" key="1">
    <source>
        <dbReference type="EMBL" id="CAB4166559.1"/>
    </source>
</evidence>
<accession>A0A6J5P409</accession>
<sequence>MTDKSNLKADERWKNDPHRDQKKFLMKFLFLFGLQLEERNFTEIQLEELYDFVDKSHAFFKEKE</sequence>
<dbReference type="EMBL" id="LR796795">
    <property type="protein sequence ID" value="CAB4166559.1"/>
    <property type="molecule type" value="Genomic_DNA"/>
</dbReference>
<protein>
    <submittedName>
        <fullName evidence="1">Uncharacterized protein</fullName>
    </submittedName>
</protein>
<proteinExistence type="predicted"/>
<reference evidence="1" key="1">
    <citation type="submission" date="2020-04" db="EMBL/GenBank/DDBJ databases">
        <authorList>
            <person name="Chiriac C."/>
            <person name="Salcher M."/>
            <person name="Ghai R."/>
            <person name="Kavagutti S V."/>
        </authorList>
    </citation>
    <scope>NUCLEOTIDE SEQUENCE</scope>
</reference>